<dbReference type="STRING" id="67801.A0A1B0BCQ9"/>
<dbReference type="VEuPathDB" id="VectorBase:GPPI025929"/>
<dbReference type="AlphaFoldDB" id="A0A1B0BCQ9"/>
<protein>
    <submittedName>
        <fullName evidence="1">Uncharacterized protein</fullName>
    </submittedName>
</protein>
<dbReference type="InterPro" id="IPR009003">
    <property type="entry name" value="Peptidase_S1_PA"/>
</dbReference>
<reference evidence="1" key="2">
    <citation type="submission" date="2020-05" db="UniProtKB">
        <authorList>
            <consortium name="EnsemblMetazoa"/>
        </authorList>
    </citation>
    <scope>IDENTIFICATION</scope>
    <source>
        <strain evidence="1">IAEA</strain>
    </source>
</reference>
<organism evidence="1 2">
    <name type="scientific">Glossina palpalis gambiensis</name>
    <dbReference type="NCBI Taxonomy" id="67801"/>
    <lineage>
        <taxon>Eukaryota</taxon>
        <taxon>Metazoa</taxon>
        <taxon>Ecdysozoa</taxon>
        <taxon>Arthropoda</taxon>
        <taxon>Hexapoda</taxon>
        <taxon>Insecta</taxon>
        <taxon>Pterygota</taxon>
        <taxon>Neoptera</taxon>
        <taxon>Endopterygota</taxon>
        <taxon>Diptera</taxon>
        <taxon>Brachycera</taxon>
        <taxon>Muscomorpha</taxon>
        <taxon>Hippoboscoidea</taxon>
        <taxon>Glossinidae</taxon>
        <taxon>Glossina</taxon>
    </lineage>
</organism>
<accession>A0A1B0BCQ9</accession>
<sequence length="595" mass="67962">MLVFTSPACLAIEFTCSGSFVPSTDEREPPLSTLSMPSLGAPPPNNALMIFKPLKIGNNLPIEMTLAHGEPAKPPEFSMSSDFDGAILPPEKNIFKNVDNIDNHLCENLFQEDFLKDEPDDDELQEWPDDAPNFLVRIVWFNNEGKHWDTRVGSLLSEYIIITADVPGVGVDRGRGGFCLLTFNVDPPDARRWRNWRSSAHVHREFEITLIKLDVKLNLGTDFCSLELYLDKYPPTESTAKKAYKFGFTKDKALYAPMSVNDERDTTDSYEMYALLSDWKGVKTMECEEIEDFRGSPIVYERKVVGLYRDEEKCKTISIVSLNIDYKKEWIKTAIADLTKEKYSWLCKFVVFYGQRIDEIIQIQGVAVILGENFLITNNVDVPNMDGVIIPEVDNILNGSVISGTINIERRYVFANPPFNSSSIQLAIIKVKTSMPLNAKKPARRAKTKYPIAGSRCYVITALNEYTDHPDFTWEYSIHFTSDEVKLIEIPIDIWTHMDCKDYVHDLDKRQFCFRIRGDIDQGDHCKYIVNGSPIFCNSRLTGIVNEVNSCEQQQPRILELKQMDPFITFHFPLTTEKENSCIPNNELIIVMTTR</sequence>
<name>A0A1B0BCQ9_9MUSC</name>
<dbReference type="Proteomes" id="UP000092460">
    <property type="component" value="Unassembled WGS sequence"/>
</dbReference>
<proteinExistence type="predicted"/>
<dbReference type="InterPro" id="IPR043504">
    <property type="entry name" value="Peptidase_S1_PA_chymotrypsin"/>
</dbReference>
<dbReference type="EMBL" id="JXJN01012082">
    <property type="status" value="NOT_ANNOTATED_CDS"/>
    <property type="molecule type" value="Genomic_DNA"/>
</dbReference>
<evidence type="ECO:0000313" key="1">
    <source>
        <dbReference type="EnsemblMetazoa" id="GPPI025929-PA"/>
    </source>
</evidence>
<dbReference type="Gene3D" id="2.40.10.10">
    <property type="entry name" value="Trypsin-like serine proteases"/>
    <property type="match status" value="1"/>
</dbReference>
<keyword evidence="2" id="KW-1185">Reference proteome</keyword>
<evidence type="ECO:0000313" key="2">
    <source>
        <dbReference type="Proteomes" id="UP000092460"/>
    </source>
</evidence>
<dbReference type="SUPFAM" id="SSF50494">
    <property type="entry name" value="Trypsin-like serine proteases"/>
    <property type="match status" value="2"/>
</dbReference>
<reference evidence="2" key="1">
    <citation type="submission" date="2015-01" db="EMBL/GenBank/DDBJ databases">
        <authorList>
            <person name="Aksoy S."/>
            <person name="Warren W."/>
            <person name="Wilson R.K."/>
        </authorList>
    </citation>
    <scope>NUCLEOTIDE SEQUENCE [LARGE SCALE GENOMIC DNA]</scope>
    <source>
        <strain evidence="2">IAEA</strain>
    </source>
</reference>
<dbReference type="EnsemblMetazoa" id="GPPI025929-RA">
    <property type="protein sequence ID" value="GPPI025929-PA"/>
    <property type="gene ID" value="GPPI025929"/>
</dbReference>